<accession>W4M556</accession>
<dbReference type="EMBL" id="AZHX01000980">
    <property type="protein sequence ID" value="ETX05325.1"/>
    <property type="molecule type" value="Genomic_DNA"/>
</dbReference>
<evidence type="ECO:0000313" key="1">
    <source>
        <dbReference type="EMBL" id="ETX05325.1"/>
    </source>
</evidence>
<proteinExistence type="predicted"/>
<sequence>MDVIFKWCVVFSKLFVADPDGICNNAITAILLTPCVSRDRGPE</sequence>
<dbReference type="HOGENOM" id="CLU_3231124_0_0_7"/>
<organism evidence="1 2">
    <name type="scientific">Candidatus Entotheonella gemina</name>
    <dbReference type="NCBI Taxonomy" id="1429439"/>
    <lineage>
        <taxon>Bacteria</taxon>
        <taxon>Pseudomonadati</taxon>
        <taxon>Nitrospinota/Tectimicrobiota group</taxon>
        <taxon>Candidatus Tectimicrobiota</taxon>
        <taxon>Candidatus Entotheonellia</taxon>
        <taxon>Candidatus Entotheonellales</taxon>
        <taxon>Candidatus Entotheonellaceae</taxon>
        <taxon>Candidatus Entotheonella</taxon>
    </lineage>
</organism>
<reference evidence="1 2" key="1">
    <citation type="journal article" date="2014" name="Nature">
        <title>An environmental bacterial taxon with a large and distinct metabolic repertoire.</title>
        <authorList>
            <person name="Wilson M.C."/>
            <person name="Mori T."/>
            <person name="Ruckert C."/>
            <person name="Uria A.R."/>
            <person name="Helf M.J."/>
            <person name="Takada K."/>
            <person name="Gernert C."/>
            <person name="Steffens U.A."/>
            <person name="Heycke N."/>
            <person name="Schmitt S."/>
            <person name="Rinke C."/>
            <person name="Helfrich E.J."/>
            <person name="Brachmann A.O."/>
            <person name="Gurgui C."/>
            <person name="Wakimoto T."/>
            <person name="Kracht M."/>
            <person name="Crusemann M."/>
            <person name="Hentschel U."/>
            <person name="Abe I."/>
            <person name="Matsunaga S."/>
            <person name="Kalinowski J."/>
            <person name="Takeyama H."/>
            <person name="Piel J."/>
        </authorList>
    </citation>
    <scope>NUCLEOTIDE SEQUENCE [LARGE SCALE GENOMIC DNA]</scope>
    <source>
        <strain evidence="2">TSY2</strain>
    </source>
</reference>
<comment type="caution">
    <text evidence="1">The sequence shown here is derived from an EMBL/GenBank/DDBJ whole genome shotgun (WGS) entry which is preliminary data.</text>
</comment>
<evidence type="ECO:0000313" key="2">
    <source>
        <dbReference type="Proteomes" id="UP000019140"/>
    </source>
</evidence>
<keyword evidence="2" id="KW-1185">Reference proteome</keyword>
<dbReference type="AlphaFoldDB" id="W4M556"/>
<protein>
    <submittedName>
        <fullName evidence="1">Uncharacterized protein</fullName>
    </submittedName>
</protein>
<name>W4M556_9BACT</name>
<dbReference type="Proteomes" id="UP000019140">
    <property type="component" value="Unassembled WGS sequence"/>
</dbReference>
<gene>
    <name evidence="1" type="ORF">ETSY2_23655</name>
</gene>